<name>A0ABV2K2X1_SPOPS</name>
<reference evidence="2 3" key="1">
    <citation type="submission" date="2024-06" db="EMBL/GenBank/DDBJ databases">
        <title>Sorghum-associated microbial communities from plants grown in Nebraska, USA.</title>
        <authorList>
            <person name="Schachtman D."/>
        </authorList>
    </citation>
    <scope>NUCLEOTIDE SEQUENCE [LARGE SCALE GENOMIC DNA]</scope>
    <source>
        <strain evidence="2 3">1288</strain>
    </source>
</reference>
<dbReference type="EMBL" id="JBEPME010000001">
    <property type="protein sequence ID" value="MET3655440.1"/>
    <property type="molecule type" value="Genomic_DNA"/>
</dbReference>
<keyword evidence="3" id="KW-1185">Reference proteome</keyword>
<evidence type="ECO:0000313" key="3">
    <source>
        <dbReference type="Proteomes" id="UP001549104"/>
    </source>
</evidence>
<gene>
    <name evidence="2" type="ORF">ABIC55_000524</name>
</gene>
<feature type="region of interest" description="Disordered" evidence="1">
    <location>
        <begin position="1"/>
        <end position="22"/>
    </location>
</feature>
<comment type="caution">
    <text evidence="2">The sequence shown here is derived from an EMBL/GenBank/DDBJ whole genome shotgun (WGS) entry which is preliminary data.</text>
</comment>
<protein>
    <recommendedName>
        <fullName evidence="4">Transposase</fullName>
    </recommendedName>
</protein>
<proteinExistence type="predicted"/>
<organism evidence="2 3">
    <name type="scientific">Sporosarcina psychrophila</name>
    <name type="common">Bacillus psychrophilus</name>
    <dbReference type="NCBI Taxonomy" id="1476"/>
    <lineage>
        <taxon>Bacteria</taxon>
        <taxon>Bacillati</taxon>
        <taxon>Bacillota</taxon>
        <taxon>Bacilli</taxon>
        <taxon>Bacillales</taxon>
        <taxon>Caryophanaceae</taxon>
        <taxon>Sporosarcina</taxon>
    </lineage>
</organism>
<dbReference type="RefSeq" id="WP_354312048.1">
    <property type="nucleotide sequence ID" value="NZ_JBEPME010000001.1"/>
</dbReference>
<dbReference type="Proteomes" id="UP001549104">
    <property type="component" value="Unassembled WGS sequence"/>
</dbReference>
<evidence type="ECO:0000256" key="1">
    <source>
        <dbReference type="SAM" id="MobiDB-lite"/>
    </source>
</evidence>
<evidence type="ECO:0000313" key="2">
    <source>
        <dbReference type="EMBL" id="MET3655440.1"/>
    </source>
</evidence>
<accession>A0ABV2K2X1</accession>
<evidence type="ECO:0008006" key="4">
    <source>
        <dbReference type="Google" id="ProtNLM"/>
    </source>
</evidence>
<sequence length="61" mass="6591">MKGSPMSPRPAAKAAHPHPADAEAIRPRRDAIQSLPSDLLTGLLREAITKRQSGVGRTFFL</sequence>